<dbReference type="AlphaFoldDB" id="C0M9Y8"/>
<organism evidence="1 2">
    <name type="scientific">Streptococcus equi subsp. equi (strain 4047)</name>
    <dbReference type="NCBI Taxonomy" id="553482"/>
    <lineage>
        <taxon>Bacteria</taxon>
        <taxon>Bacillati</taxon>
        <taxon>Bacillota</taxon>
        <taxon>Bacilli</taxon>
        <taxon>Lactobacillales</taxon>
        <taxon>Streptococcaceae</taxon>
        <taxon>Streptococcus</taxon>
    </lineage>
</organism>
<dbReference type="EMBL" id="FM204883">
    <property type="protein sequence ID" value="CAW95380.1"/>
    <property type="molecule type" value="Genomic_DNA"/>
</dbReference>
<reference evidence="1 2" key="1">
    <citation type="journal article" date="2009" name="PLoS Pathog.">
        <title>Genomic evidence for the evolution of Streptococcus equi: host restriction, increased virulence, and genetic exchange with human pathogens.</title>
        <authorList>
            <person name="Holden M.T.G."/>
            <person name="Heather Z."/>
            <person name="Paillot R."/>
            <person name="Steward K.F."/>
            <person name="Webb K."/>
            <person name="Ainslie F."/>
            <person name="Jourdan T."/>
            <person name="Bason N.C."/>
            <person name="Holroyd N.E."/>
            <person name="Mungall K."/>
            <person name="Quail M.A."/>
            <person name="Sanders M."/>
            <person name="Simmonds M."/>
            <person name="Willey D."/>
            <person name="Brooks K."/>
            <person name="Aanensen D.M."/>
            <person name="Spratt B.G."/>
            <person name="Jolley K.A."/>
            <person name="Maiden M.C.J."/>
            <person name="Kehoe M."/>
            <person name="Chanter N."/>
            <person name="Bentley S.D."/>
            <person name="Robinson C."/>
            <person name="Maskell D.J."/>
            <person name="Parkhill J."/>
            <person name="Waller A.S."/>
        </authorList>
    </citation>
    <scope>NUCLEOTIDE SEQUENCE [LARGE SCALE GENOMIC DNA]</scope>
    <source>
        <strain evidence="1 2">4047</strain>
    </source>
</reference>
<dbReference type="RefSeq" id="WP_015898613.1">
    <property type="nucleotide sequence ID" value="NC_012471.1"/>
</dbReference>
<protein>
    <submittedName>
        <fullName evidence="1">Hypothetical phage protein</fullName>
    </submittedName>
</protein>
<evidence type="ECO:0000313" key="1">
    <source>
        <dbReference type="EMBL" id="CAW95380.1"/>
    </source>
</evidence>
<dbReference type="HOGENOM" id="CLU_3066788_0_0_9"/>
<proteinExistence type="predicted"/>
<dbReference type="Proteomes" id="UP000001365">
    <property type="component" value="Chromosome"/>
</dbReference>
<name>C0M9Y8_STRE4</name>
<dbReference type="KEGG" id="seu:SEQ_2069"/>
<evidence type="ECO:0000313" key="2">
    <source>
        <dbReference type="Proteomes" id="UP000001365"/>
    </source>
</evidence>
<sequence>MKKEYVVRIYTGREKNFEAKPQFEEKTFTRKADMLRFWDSCEATVKEKYTREREMKNEQTKI</sequence>
<accession>C0M9Y8</accession>
<gene>
    <name evidence="1" type="ordered locus">SEQ_2069</name>
</gene>